<accession>A0A1G7LR22</accession>
<evidence type="ECO:0000256" key="2">
    <source>
        <dbReference type="SAM" id="Phobius"/>
    </source>
</evidence>
<dbReference type="Proteomes" id="UP000243333">
    <property type="component" value="Unassembled WGS sequence"/>
</dbReference>
<feature type="domain" description="Heparan-alpha-glucosaminide N-acetyltransferase catalytic" evidence="3">
    <location>
        <begin position="41"/>
        <end position="250"/>
    </location>
</feature>
<feature type="transmembrane region" description="Helical" evidence="2">
    <location>
        <begin position="157"/>
        <end position="177"/>
    </location>
</feature>
<name>A0A1G7LR22_9FIRM</name>
<protein>
    <submittedName>
        <fullName evidence="4">Uncharacterized membrane protein</fullName>
    </submittedName>
</protein>
<sequence length="267" mass="30010">MGKVKGVRGGLEVSGKKKRKKNGPLFSGPVSVLGDVMTSDRIWEIDVLRGLAIVLMVVFHLVVDLKDFYGAKLEYLSGFWFWVGRSSALLFMLLSGISTVLGRRPLRRAVAVFTWGMVLTAITYLYNPQTYIRFGILHLLGVSMVLGHCLRRVHPAIVTFLAFVFLALGQLAKTNAVSHSFFLPFGIMPKNFTSLDYYPIFPWTGVFLLGTALGRTLYKGKLSRIPGPPRVVWLATLGRHSLFIYLVHQPVLLTLLYLGHLLWRRFA</sequence>
<feature type="transmembrane region" description="Helical" evidence="2">
    <location>
        <begin position="109"/>
        <end position="126"/>
    </location>
</feature>
<evidence type="ECO:0000313" key="4">
    <source>
        <dbReference type="EMBL" id="SDF51998.1"/>
    </source>
</evidence>
<keyword evidence="2" id="KW-0472">Membrane</keyword>
<feature type="transmembrane region" description="Helical" evidence="2">
    <location>
        <begin position="197"/>
        <end position="218"/>
    </location>
</feature>
<feature type="region of interest" description="Disordered" evidence="1">
    <location>
        <begin position="1"/>
        <end position="22"/>
    </location>
</feature>
<feature type="transmembrane region" description="Helical" evidence="2">
    <location>
        <begin position="75"/>
        <end position="97"/>
    </location>
</feature>
<dbReference type="Pfam" id="PF07786">
    <property type="entry name" value="HGSNAT_cat"/>
    <property type="match status" value="1"/>
</dbReference>
<dbReference type="AlphaFoldDB" id="A0A1G7LR22"/>
<gene>
    <name evidence="4" type="ORF">SAMN05660235_01876</name>
</gene>
<keyword evidence="2" id="KW-1133">Transmembrane helix</keyword>
<dbReference type="EMBL" id="FNBU01000013">
    <property type="protein sequence ID" value="SDF51998.1"/>
    <property type="molecule type" value="Genomic_DNA"/>
</dbReference>
<organism evidence="4 5">
    <name type="scientific">Sporolituus thermophilus DSM 23256</name>
    <dbReference type="NCBI Taxonomy" id="1123285"/>
    <lineage>
        <taxon>Bacteria</taxon>
        <taxon>Bacillati</taxon>
        <taxon>Bacillota</taxon>
        <taxon>Negativicutes</taxon>
        <taxon>Selenomonadales</taxon>
        <taxon>Sporomusaceae</taxon>
        <taxon>Sporolituus</taxon>
    </lineage>
</organism>
<proteinExistence type="predicted"/>
<keyword evidence="5" id="KW-1185">Reference proteome</keyword>
<evidence type="ECO:0000313" key="5">
    <source>
        <dbReference type="Proteomes" id="UP000243333"/>
    </source>
</evidence>
<dbReference type="STRING" id="1123285.SAMN05660235_01876"/>
<feature type="transmembrane region" description="Helical" evidence="2">
    <location>
        <begin position="132"/>
        <end position="150"/>
    </location>
</feature>
<evidence type="ECO:0000256" key="1">
    <source>
        <dbReference type="SAM" id="MobiDB-lite"/>
    </source>
</evidence>
<evidence type="ECO:0000259" key="3">
    <source>
        <dbReference type="Pfam" id="PF07786"/>
    </source>
</evidence>
<dbReference type="InterPro" id="IPR012429">
    <property type="entry name" value="HGSNAT_cat"/>
</dbReference>
<feature type="transmembrane region" description="Helical" evidence="2">
    <location>
        <begin position="47"/>
        <end position="63"/>
    </location>
</feature>
<keyword evidence="2" id="KW-0812">Transmembrane</keyword>
<reference evidence="5" key="1">
    <citation type="submission" date="2016-10" db="EMBL/GenBank/DDBJ databases">
        <authorList>
            <person name="Varghese N."/>
            <person name="Submissions S."/>
        </authorList>
    </citation>
    <scope>NUCLEOTIDE SEQUENCE [LARGE SCALE GENOMIC DNA]</scope>
    <source>
        <strain evidence="5">DSM 23256</strain>
    </source>
</reference>
<feature type="transmembrane region" description="Helical" evidence="2">
    <location>
        <begin position="242"/>
        <end position="263"/>
    </location>
</feature>